<dbReference type="PANTHER" id="PTHR33938:SF15">
    <property type="entry name" value="FERULOYL ESTERASE B-RELATED"/>
    <property type="match status" value="1"/>
</dbReference>
<evidence type="ECO:0000256" key="2">
    <source>
        <dbReference type="ARBA" id="ARBA00022487"/>
    </source>
</evidence>
<dbReference type="PANTHER" id="PTHR33938">
    <property type="entry name" value="FERULOYL ESTERASE B-RELATED"/>
    <property type="match status" value="1"/>
</dbReference>
<keyword evidence="3" id="KW-0479">Metal-binding</keyword>
<name>A0A367PKF5_CUPNE</name>
<dbReference type="AlphaFoldDB" id="A0A367PKF5"/>
<dbReference type="RefSeq" id="WP_114131950.1">
    <property type="nucleotide sequence ID" value="NZ_CP068436.1"/>
</dbReference>
<evidence type="ECO:0000313" key="11">
    <source>
        <dbReference type="Proteomes" id="UP000253501"/>
    </source>
</evidence>
<evidence type="ECO:0000313" key="10">
    <source>
        <dbReference type="EMBL" id="RCJ08392.1"/>
    </source>
</evidence>
<accession>A0A367PKF5</accession>
<organism evidence="10 11">
    <name type="scientific">Cupriavidus necator</name>
    <name type="common">Alcaligenes eutrophus</name>
    <name type="synonym">Ralstonia eutropha</name>
    <dbReference type="NCBI Taxonomy" id="106590"/>
    <lineage>
        <taxon>Bacteria</taxon>
        <taxon>Pseudomonadati</taxon>
        <taxon>Pseudomonadota</taxon>
        <taxon>Betaproteobacteria</taxon>
        <taxon>Burkholderiales</taxon>
        <taxon>Burkholderiaceae</taxon>
        <taxon>Cupriavidus</taxon>
    </lineage>
</organism>
<gene>
    <name evidence="10" type="ORF">DDK22_10790</name>
</gene>
<evidence type="ECO:0000256" key="1">
    <source>
        <dbReference type="ARBA" id="ARBA00006249"/>
    </source>
</evidence>
<dbReference type="Gene3D" id="3.40.50.1820">
    <property type="entry name" value="alpha/beta hydrolase"/>
    <property type="match status" value="1"/>
</dbReference>
<dbReference type="InterPro" id="IPR029058">
    <property type="entry name" value="AB_hydrolase_fold"/>
</dbReference>
<proteinExistence type="inferred from homology"/>
<evidence type="ECO:0000256" key="3">
    <source>
        <dbReference type="ARBA" id="ARBA00022723"/>
    </source>
</evidence>
<dbReference type="InterPro" id="IPR011118">
    <property type="entry name" value="Tannase/feruloyl_esterase"/>
</dbReference>
<keyword evidence="5 10" id="KW-0378">Hydrolase</keyword>
<evidence type="ECO:0000256" key="6">
    <source>
        <dbReference type="ARBA" id="ARBA00022837"/>
    </source>
</evidence>
<dbReference type="PROSITE" id="PS51257">
    <property type="entry name" value="PROKAR_LIPOPROTEIN"/>
    <property type="match status" value="1"/>
</dbReference>
<feature type="signal peptide" evidence="9">
    <location>
        <begin position="1"/>
        <end position="32"/>
    </location>
</feature>
<evidence type="ECO:0000256" key="4">
    <source>
        <dbReference type="ARBA" id="ARBA00022729"/>
    </source>
</evidence>
<dbReference type="GO" id="GO:0046872">
    <property type="term" value="F:metal ion binding"/>
    <property type="evidence" value="ECO:0007669"/>
    <property type="project" value="UniProtKB-KW"/>
</dbReference>
<evidence type="ECO:0000256" key="9">
    <source>
        <dbReference type="SAM" id="SignalP"/>
    </source>
</evidence>
<comment type="similarity">
    <text evidence="1">Belongs to the tannase family.</text>
</comment>
<feature type="region of interest" description="Disordered" evidence="8">
    <location>
        <begin position="37"/>
        <end position="60"/>
    </location>
</feature>
<comment type="caution">
    <text evidence="10">The sequence shown here is derived from an EMBL/GenBank/DDBJ whole genome shotgun (WGS) entry which is preliminary data.</text>
</comment>
<protein>
    <submittedName>
        <fullName evidence="10">Tannase/feruloyl esterase family alpha/beta hydrolase</fullName>
    </submittedName>
</protein>
<feature type="chain" id="PRO_5016992971" evidence="9">
    <location>
        <begin position="33"/>
        <end position="544"/>
    </location>
</feature>
<feature type="compositionally biased region" description="Low complexity" evidence="8">
    <location>
        <begin position="37"/>
        <end position="46"/>
    </location>
</feature>
<evidence type="ECO:0000256" key="8">
    <source>
        <dbReference type="SAM" id="MobiDB-lite"/>
    </source>
</evidence>
<keyword evidence="4 9" id="KW-0732">Signal</keyword>
<keyword evidence="7" id="KW-1015">Disulfide bond</keyword>
<dbReference type="Pfam" id="PF07519">
    <property type="entry name" value="Tannase"/>
    <property type="match status" value="1"/>
</dbReference>
<evidence type="ECO:0000256" key="7">
    <source>
        <dbReference type="ARBA" id="ARBA00023157"/>
    </source>
</evidence>
<dbReference type="SUPFAM" id="SSF53474">
    <property type="entry name" value="alpha/beta-Hydrolases"/>
    <property type="match status" value="1"/>
</dbReference>
<reference evidence="10 11" key="1">
    <citation type="submission" date="2018-04" db="EMBL/GenBank/DDBJ databases">
        <title>Cupriavidus necator CR12 genome sequencing and assembly.</title>
        <authorList>
            <person name="Ben Fekih I."/>
            <person name="Mazhar H.S."/>
            <person name="Bello S.K."/>
            <person name="Rensing C."/>
        </authorList>
    </citation>
    <scope>NUCLEOTIDE SEQUENCE [LARGE SCALE GENOMIC DNA]</scope>
    <source>
        <strain evidence="10 11">CR12</strain>
    </source>
</reference>
<dbReference type="EMBL" id="QDHA01000024">
    <property type="protein sequence ID" value="RCJ08392.1"/>
    <property type="molecule type" value="Genomic_DNA"/>
</dbReference>
<dbReference type="Proteomes" id="UP000253501">
    <property type="component" value="Unassembled WGS sequence"/>
</dbReference>
<evidence type="ECO:0000256" key="5">
    <source>
        <dbReference type="ARBA" id="ARBA00022801"/>
    </source>
</evidence>
<keyword evidence="2" id="KW-0719">Serine esterase</keyword>
<keyword evidence="6" id="KW-0106">Calcium</keyword>
<sequence>MQRQQVPQYKGGRRAAVFFGTMSALAIASSLAACGGSDSSDSASSSTPPPHTATPTASAESKCQAMLNMQFGEATITKSTFVQASGALPERCVVVGHMPKDLSFEMNLPTVWNERQVFSGGGGFDGLIPPDPRVDISPNLKERGYVTIASNHGHTSAGNATSIGGIDAEFALDQDMLNDYAFLSVPRVIGPARAVMTYVYGEQKVASSKSIYEGCSGGGRQALLQAQRNPTLFDGIIARAPANAYIPQFLYYQKSFKQLAQPGAALSTAKIKTIAKAVLNKCDSLDGLKDNIIGKPDACQFDIAELRCTGAETDACLTDTQVASAKSLYEPTNVASGRYTWPGFPFGGGEDGSFGTPIWGNAIAKGLMDGFIKYMVARDAAVDSLQLDPAQYTTRLDELSSLINAVNPDLSQFRAKGGKLLLWHGMADWLITPNNTINYYNAVVAAAGGQAAADQFMEFYTAPGVNHCALGNGADNVDLVGPMFEWLEKGTPPSTNKIVAQTFYAPPGTTRITRPLCRYPQYPKYNGTGDPNVESSFTCTGPSQ</sequence>
<dbReference type="GO" id="GO:0052689">
    <property type="term" value="F:carboxylic ester hydrolase activity"/>
    <property type="evidence" value="ECO:0007669"/>
    <property type="project" value="UniProtKB-KW"/>
</dbReference>